<proteinExistence type="predicted"/>
<dbReference type="Gene3D" id="2.60.120.200">
    <property type="match status" value="1"/>
</dbReference>
<keyword evidence="5" id="KW-1185">Reference proteome</keyword>
<dbReference type="Pfam" id="PF07589">
    <property type="entry name" value="PEP-CTERM"/>
    <property type="match status" value="1"/>
</dbReference>
<feature type="domain" description="Cleaved adhesin" evidence="3">
    <location>
        <begin position="33"/>
        <end position="193"/>
    </location>
</feature>
<protein>
    <submittedName>
        <fullName evidence="4">Choice-of-anchor J domain-containing protein</fullName>
    </submittedName>
</protein>
<feature type="signal peptide" evidence="1">
    <location>
        <begin position="1"/>
        <end position="25"/>
    </location>
</feature>
<dbReference type="Pfam" id="PF07675">
    <property type="entry name" value="Cleaved_Adhesin"/>
    <property type="match status" value="1"/>
</dbReference>
<evidence type="ECO:0000313" key="5">
    <source>
        <dbReference type="Proteomes" id="UP001596050"/>
    </source>
</evidence>
<comment type="caution">
    <text evidence="4">The sequence shown here is derived from an EMBL/GenBank/DDBJ whole genome shotgun (WGS) entry which is preliminary data.</text>
</comment>
<organism evidence="4 5">
    <name type="scientific">Massilia niabensis</name>
    <dbReference type="NCBI Taxonomy" id="544910"/>
    <lineage>
        <taxon>Bacteria</taxon>
        <taxon>Pseudomonadati</taxon>
        <taxon>Pseudomonadota</taxon>
        <taxon>Betaproteobacteria</taxon>
        <taxon>Burkholderiales</taxon>
        <taxon>Oxalobacteraceae</taxon>
        <taxon>Telluria group</taxon>
        <taxon>Massilia</taxon>
    </lineage>
</organism>
<evidence type="ECO:0000313" key="4">
    <source>
        <dbReference type="EMBL" id="MFC5459111.1"/>
    </source>
</evidence>
<accession>A0ABW0L2U3</accession>
<dbReference type="Proteomes" id="UP001596050">
    <property type="component" value="Unassembled WGS sequence"/>
</dbReference>
<evidence type="ECO:0000256" key="1">
    <source>
        <dbReference type="SAM" id="SignalP"/>
    </source>
</evidence>
<gene>
    <name evidence="4" type="ORF">ACFPN5_04740</name>
</gene>
<sequence>MNTPKSYVAAGALALAVLAPGAANAAAKAEVQVLDEDFDNVTSLPGWTFTNNSVPAGNTWFQGNAAVFESHSGPATSYAAASFLGAAGGLGVVDNWLITPTLALTGITNLSFWTRHDDLAGFNDVLEVRFAPGSAGGTTGFTTLLGTIGGAAGYPADWTQWTGSLNVEGEGRFAFRHVGYADTLNYIGLDSVRVVTAVPEPSLYAMLALGLGALGFMRHKSSN</sequence>
<dbReference type="NCBIfam" id="TIGR02595">
    <property type="entry name" value="PEP_CTERM"/>
    <property type="match status" value="1"/>
</dbReference>
<dbReference type="NCBIfam" id="NF038128">
    <property type="entry name" value="choice_anch_J"/>
    <property type="match status" value="1"/>
</dbReference>
<reference evidence="5" key="1">
    <citation type="journal article" date="2019" name="Int. J. Syst. Evol. Microbiol.">
        <title>The Global Catalogue of Microorganisms (GCM) 10K type strain sequencing project: providing services to taxonomists for standard genome sequencing and annotation.</title>
        <authorList>
            <consortium name="The Broad Institute Genomics Platform"/>
            <consortium name="The Broad Institute Genome Sequencing Center for Infectious Disease"/>
            <person name="Wu L."/>
            <person name="Ma J."/>
        </authorList>
    </citation>
    <scope>NUCLEOTIDE SEQUENCE [LARGE SCALE GENOMIC DNA]</scope>
    <source>
        <strain evidence="5">KACC 12649</strain>
    </source>
</reference>
<name>A0ABW0L2U3_9BURK</name>
<evidence type="ECO:0000259" key="2">
    <source>
        <dbReference type="Pfam" id="PF07589"/>
    </source>
</evidence>
<feature type="domain" description="Ice-binding protein C-terminal" evidence="2">
    <location>
        <begin position="197"/>
        <end position="219"/>
    </location>
</feature>
<evidence type="ECO:0000259" key="3">
    <source>
        <dbReference type="Pfam" id="PF07675"/>
    </source>
</evidence>
<dbReference type="InterPro" id="IPR013424">
    <property type="entry name" value="Ice-binding_C"/>
</dbReference>
<feature type="chain" id="PRO_5047382314" evidence="1">
    <location>
        <begin position="26"/>
        <end position="223"/>
    </location>
</feature>
<keyword evidence="1" id="KW-0732">Signal</keyword>
<dbReference type="InterPro" id="IPR011628">
    <property type="entry name" value="Cleaved_adhesin"/>
</dbReference>
<dbReference type="RefSeq" id="WP_379780625.1">
    <property type="nucleotide sequence ID" value="NZ_JBHSMU010000004.1"/>
</dbReference>
<dbReference type="EMBL" id="JBHSMU010000004">
    <property type="protein sequence ID" value="MFC5459111.1"/>
    <property type="molecule type" value="Genomic_DNA"/>
</dbReference>